<evidence type="ECO:0000313" key="1">
    <source>
        <dbReference type="EMBL" id="EZA56072.1"/>
    </source>
</evidence>
<keyword evidence="2" id="KW-1185">Reference proteome</keyword>
<reference evidence="1 2" key="1">
    <citation type="journal article" date="2014" name="Curr. Biol.">
        <title>The genome of the clonal raider ant Cerapachys biroi.</title>
        <authorList>
            <person name="Oxley P.R."/>
            <person name="Ji L."/>
            <person name="Fetter-Pruneda I."/>
            <person name="McKenzie S.K."/>
            <person name="Li C."/>
            <person name="Hu H."/>
            <person name="Zhang G."/>
            <person name="Kronauer D.J."/>
        </authorList>
    </citation>
    <scope>NUCLEOTIDE SEQUENCE [LARGE SCALE GENOMIC DNA]</scope>
</reference>
<dbReference type="GO" id="GO:0003676">
    <property type="term" value="F:nucleic acid binding"/>
    <property type="evidence" value="ECO:0007669"/>
    <property type="project" value="InterPro"/>
</dbReference>
<accession>A0A026WJ51</accession>
<protein>
    <submittedName>
        <fullName evidence="1">Uncharacterized protein</fullName>
    </submittedName>
</protein>
<proteinExistence type="predicted"/>
<dbReference type="InterPro" id="IPR036397">
    <property type="entry name" value="RNaseH_sf"/>
</dbReference>
<organism evidence="1 2">
    <name type="scientific">Ooceraea biroi</name>
    <name type="common">Clonal raider ant</name>
    <name type="synonym">Cerapachys biroi</name>
    <dbReference type="NCBI Taxonomy" id="2015173"/>
    <lineage>
        <taxon>Eukaryota</taxon>
        <taxon>Metazoa</taxon>
        <taxon>Ecdysozoa</taxon>
        <taxon>Arthropoda</taxon>
        <taxon>Hexapoda</taxon>
        <taxon>Insecta</taxon>
        <taxon>Pterygota</taxon>
        <taxon>Neoptera</taxon>
        <taxon>Endopterygota</taxon>
        <taxon>Hymenoptera</taxon>
        <taxon>Apocrita</taxon>
        <taxon>Aculeata</taxon>
        <taxon>Formicoidea</taxon>
        <taxon>Formicidae</taxon>
        <taxon>Dorylinae</taxon>
        <taxon>Ooceraea</taxon>
    </lineage>
</organism>
<dbReference type="EMBL" id="KK107177">
    <property type="protein sequence ID" value="EZA56072.1"/>
    <property type="molecule type" value="Genomic_DNA"/>
</dbReference>
<evidence type="ECO:0000313" key="2">
    <source>
        <dbReference type="Proteomes" id="UP000053097"/>
    </source>
</evidence>
<dbReference type="PANTHER" id="PTHR47326:SF1">
    <property type="entry name" value="HTH PSQ-TYPE DOMAIN-CONTAINING PROTEIN"/>
    <property type="match status" value="1"/>
</dbReference>
<dbReference type="PANTHER" id="PTHR47326">
    <property type="entry name" value="TRANSPOSABLE ELEMENT TC3 TRANSPOSASE-LIKE PROTEIN"/>
    <property type="match status" value="1"/>
</dbReference>
<name>A0A026WJ51_OOCBI</name>
<gene>
    <name evidence="1" type="ORF">X777_03917</name>
</gene>
<dbReference type="Proteomes" id="UP000053097">
    <property type="component" value="Unassembled WGS sequence"/>
</dbReference>
<dbReference type="OrthoDB" id="7692914at2759"/>
<dbReference type="AlphaFoldDB" id="A0A026WJ51"/>
<sequence length="136" mass="16105">MRQRVLFCQWARQMIAHDADFFKYVLFSDESTFKNTGELNTHNCHYWSEVDLETRRRMWIQIDGAPPHFARNWGYVKSQVYAKNPKTIDDLKSNITRVIADIRIHLCESVIENFAERVVICNRSRGGHFADIIFHT</sequence>
<dbReference type="Gene3D" id="3.30.420.10">
    <property type="entry name" value="Ribonuclease H-like superfamily/Ribonuclease H"/>
    <property type="match status" value="1"/>
</dbReference>